<dbReference type="Proteomes" id="UP000342300">
    <property type="component" value="Unassembled WGS sequence"/>
</dbReference>
<evidence type="ECO:0000313" key="2">
    <source>
        <dbReference type="Proteomes" id="UP000342300"/>
    </source>
</evidence>
<dbReference type="AlphaFoldDB" id="A0A6A7RTR4"/>
<accession>A0A6A7RTR4</accession>
<organism evidence="1 2">
    <name type="scientific">Candidatus Accumulibacter phosphatis</name>
    <dbReference type="NCBI Taxonomy" id="327160"/>
    <lineage>
        <taxon>Bacteria</taxon>
        <taxon>Pseudomonadati</taxon>
        <taxon>Pseudomonadota</taxon>
        <taxon>Betaproteobacteria</taxon>
        <taxon>Candidatus Accumulibacter</taxon>
    </lineage>
</organism>
<evidence type="ECO:0000313" key="1">
    <source>
        <dbReference type="EMBL" id="MQM30490.1"/>
    </source>
</evidence>
<comment type="caution">
    <text evidence="1">The sequence shown here is derived from an EMBL/GenBank/DDBJ whole genome shotgun (WGS) entry which is preliminary data.</text>
</comment>
<name>A0A6A7RTR4_9PROT</name>
<dbReference type="EMBL" id="PDHS01000174">
    <property type="protein sequence ID" value="MQM30490.1"/>
    <property type="molecule type" value="Genomic_DNA"/>
</dbReference>
<sequence length="59" mass="5942">MRDLHIKCVLGVVSAGSGLQASGLHANSPIIELPSIGWPSFPAALDVAAPHVPIGDSGN</sequence>
<protein>
    <submittedName>
        <fullName evidence="1">Uncharacterized protein</fullName>
    </submittedName>
</protein>
<proteinExistence type="predicted"/>
<gene>
    <name evidence="1" type="ORF">CRU78_08100</name>
</gene>
<reference evidence="1 2" key="1">
    <citation type="submission" date="2017-09" db="EMBL/GenBank/DDBJ databases">
        <title>Metagenomic Analysis Reveals Denitrifying Candidatus Accumulibacter and Flanking Population as a Source of N2O.</title>
        <authorList>
            <person name="Gao H."/>
            <person name="Mao Y."/>
            <person name="Zhao X."/>
            <person name="Liu W.-T."/>
            <person name="Zhang T."/>
            <person name="Wells G."/>
        </authorList>
    </citation>
    <scope>NUCLEOTIDE SEQUENCE [LARGE SCALE GENOMIC DNA]</scope>
    <source>
        <strain evidence="1">CANDO_2_IC</strain>
    </source>
</reference>